<dbReference type="Gene3D" id="3.30.200.160">
    <property type="entry name" value="TFIIIC, subcomplex tauA, subunit Sfc1, barrel domain"/>
    <property type="match status" value="1"/>
</dbReference>
<reference evidence="8 9" key="1">
    <citation type="submission" date="2017-11" db="EMBL/GenBank/DDBJ databases">
        <title>De novo assembly and phasing of dikaryotic genomes from two isolates of Puccinia coronata f. sp. avenae, the causal agent of oat crown rust.</title>
        <authorList>
            <person name="Miller M.E."/>
            <person name="Zhang Y."/>
            <person name="Omidvar V."/>
            <person name="Sperschneider J."/>
            <person name="Schwessinger B."/>
            <person name="Raley C."/>
            <person name="Palmer J.M."/>
            <person name="Garnica D."/>
            <person name="Upadhyaya N."/>
            <person name="Rathjen J."/>
            <person name="Taylor J.M."/>
            <person name="Park R.F."/>
            <person name="Dodds P.N."/>
            <person name="Hirsch C.D."/>
            <person name="Kianian S.F."/>
            <person name="Figueroa M."/>
        </authorList>
    </citation>
    <scope>NUCLEOTIDE SEQUENCE [LARGE SCALE GENOMIC DNA]</scope>
    <source>
        <strain evidence="8">12SD80</strain>
    </source>
</reference>
<keyword evidence="3" id="KW-0804">Transcription</keyword>
<dbReference type="GO" id="GO:0005634">
    <property type="term" value="C:nucleus"/>
    <property type="evidence" value="ECO:0007669"/>
    <property type="project" value="UniProtKB-SubCell"/>
</dbReference>
<comment type="caution">
    <text evidence="8">The sequence shown here is derived from an EMBL/GenBank/DDBJ whole genome shotgun (WGS) entry which is preliminary data.</text>
</comment>
<evidence type="ECO:0000313" key="9">
    <source>
        <dbReference type="Proteomes" id="UP000235392"/>
    </source>
</evidence>
<dbReference type="InterPro" id="IPR019136">
    <property type="entry name" value="TF_IIIC_su-5_HTH"/>
</dbReference>
<dbReference type="GO" id="GO:0006384">
    <property type="term" value="P:transcription initiation at RNA polymerase III promoter"/>
    <property type="evidence" value="ECO:0007669"/>
    <property type="project" value="InterPro"/>
</dbReference>
<evidence type="ECO:0000256" key="4">
    <source>
        <dbReference type="ARBA" id="ARBA00023242"/>
    </source>
</evidence>
<protein>
    <recommendedName>
        <fullName evidence="10">Transcription factor IIIC subunit 5 HTH domain-containing protein</fullName>
    </recommendedName>
</protein>
<evidence type="ECO:0000313" key="8">
    <source>
        <dbReference type="EMBL" id="PLW13186.1"/>
    </source>
</evidence>
<feature type="compositionally biased region" description="Acidic residues" evidence="5">
    <location>
        <begin position="619"/>
        <end position="672"/>
    </location>
</feature>
<evidence type="ECO:0008006" key="10">
    <source>
        <dbReference type="Google" id="ProtNLM"/>
    </source>
</evidence>
<name>A0A2N5SIY6_9BASI</name>
<dbReference type="PANTHER" id="PTHR13230:SF5">
    <property type="entry name" value="GENERAL TRANSCRIPTION FACTOR 3C POLYPEPTIDE 5"/>
    <property type="match status" value="1"/>
</dbReference>
<evidence type="ECO:0000256" key="5">
    <source>
        <dbReference type="SAM" id="MobiDB-lite"/>
    </source>
</evidence>
<proteinExistence type="predicted"/>
<feature type="region of interest" description="Disordered" evidence="5">
    <location>
        <begin position="121"/>
        <end position="146"/>
    </location>
</feature>
<dbReference type="AlphaFoldDB" id="A0A2N5SIY6"/>
<feature type="compositionally biased region" description="Polar residues" evidence="5">
    <location>
        <begin position="675"/>
        <end position="685"/>
    </location>
</feature>
<feature type="compositionally biased region" description="Basic and acidic residues" evidence="5">
    <location>
        <begin position="602"/>
        <end position="617"/>
    </location>
</feature>
<dbReference type="PANTHER" id="PTHR13230">
    <property type="entry name" value="GENERAL TRANSCRIPTION FACTOR IIIC, POLYPEPTIDE 5"/>
    <property type="match status" value="1"/>
</dbReference>
<evidence type="ECO:0000259" key="7">
    <source>
        <dbReference type="Pfam" id="PF17682"/>
    </source>
</evidence>
<dbReference type="GO" id="GO:0001003">
    <property type="term" value="F:RNA polymerase III type 2 promoter sequence-specific DNA binding"/>
    <property type="evidence" value="ECO:0007669"/>
    <property type="project" value="TreeGrafter"/>
</dbReference>
<feature type="compositionally biased region" description="Basic residues" evidence="5">
    <location>
        <begin position="553"/>
        <end position="568"/>
    </location>
</feature>
<feature type="compositionally biased region" description="Low complexity" evidence="5">
    <location>
        <begin position="501"/>
        <end position="512"/>
    </location>
</feature>
<feature type="compositionally biased region" description="Basic and acidic residues" evidence="5">
    <location>
        <begin position="514"/>
        <end position="525"/>
    </location>
</feature>
<evidence type="ECO:0000256" key="3">
    <source>
        <dbReference type="ARBA" id="ARBA00023163"/>
    </source>
</evidence>
<feature type="domain" description="Transcription factor IIIC subunit Tfc1/Sfc1 triple barrel" evidence="7">
    <location>
        <begin position="39"/>
        <end position="169"/>
    </location>
</feature>
<dbReference type="InterPro" id="IPR042536">
    <property type="entry name" value="TFIIIC_tauA_Sfc1"/>
</dbReference>
<dbReference type="Pfam" id="PF09734">
    <property type="entry name" value="Tau95"/>
    <property type="match status" value="1"/>
</dbReference>
<dbReference type="InterPro" id="IPR041499">
    <property type="entry name" value="Tfc1/Sfc1_N"/>
</dbReference>
<dbReference type="InterPro" id="IPR040454">
    <property type="entry name" value="TF_IIIC_Tfc1/Sfc1"/>
</dbReference>
<keyword evidence="2" id="KW-0238">DNA-binding</keyword>
<sequence length="685" mass="76910">MECTVFESSQTQSLETEAGRLRPMAAERTSHELTGPELVAIECPLQLKADQHAGRHPPPSRSAYDGLIDRLGGPALLSSQLGARNPNRPVELTLVKSPSNEFVRPIPGEWVQTSNILVKLTKRTRKPKGPPLAGSSSEDPGEPTQLYKIEPVGTIPVTVRFRALADYQYTPDLKHPINKLARDMRSLNCEGVLKFRFEPETEDYSSAKIGLFPPPLFSRYLVPQLYNYRQNIPTVVTEAPDGSQRLINRSRYVPMGPQTITYDRADVPLGPLARDLEQKVPKNELLYQKLSSLFDQRPVWARMAFQHFLSPSELRYVRQNKVILAHHCYLFSDGPFRDLLIKFGYDPRIVPEARFYQRISLRNVDRKDAKDKFTLKLMKRTNPKPDTPESPTADTLCFDGLELHQTVGTYQLCDITDPLLASLINSTKGVLPKCNVRTGWYTSNAIEQIRSILRRKFHGLLDEQRVVKDIECVDLLEIDVSQEAVDLLKKSSPAHRRVKGAAQSADSQPDQAPDVDHEGAADGKLDSAGAQTSGSSRHRKPSGSKPHPPNPLLKHRRERQRVKAKAIKKQVSFTEPSQRDVRMVGSRAPRVSAASAGGSTTDRMDIDEPEQEPRSDGYGEAEGDDAEEEEAEEDDEEDFFEDEDVDEDEEEEEDDESLDDGEGHEDEEDDALLQDRSSSLSELSD</sequence>
<dbReference type="Pfam" id="PF17682">
    <property type="entry name" value="Tau95_N"/>
    <property type="match status" value="1"/>
</dbReference>
<dbReference type="GO" id="GO:0001002">
    <property type="term" value="F:RNA polymerase III type 1 promoter sequence-specific DNA binding"/>
    <property type="evidence" value="ECO:0007669"/>
    <property type="project" value="TreeGrafter"/>
</dbReference>
<evidence type="ECO:0000256" key="1">
    <source>
        <dbReference type="ARBA" id="ARBA00004123"/>
    </source>
</evidence>
<comment type="subcellular location">
    <subcellularLocation>
        <location evidence="1">Nucleus</location>
    </subcellularLocation>
</comment>
<dbReference type="EMBL" id="PGCI01000860">
    <property type="protein sequence ID" value="PLW13186.1"/>
    <property type="molecule type" value="Genomic_DNA"/>
</dbReference>
<keyword evidence="4" id="KW-0539">Nucleus</keyword>
<evidence type="ECO:0000256" key="2">
    <source>
        <dbReference type="ARBA" id="ARBA00023125"/>
    </source>
</evidence>
<dbReference type="GO" id="GO:0000127">
    <property type="term" value="C:transcription factor TFIIIC complex"/>
    <property type="evidence" value="ECO:0007669"/>
    <property type="project" value="InterPro"/>
</dbReference>
<feature type="region of interest" description="Disordered" evidence="5">
    <location>
        <begin position="492"/>
        <end position="685"/>
    </location>
</feature>
<organism evidence="8 9">
    <name type="scientific">Puccinia coronata f. sp. avenae</name>
    <dbReference type="NCBI Taxonomy" id="200324"/>
    <lineage>
        <taxon>Eukaryota</taxon>
        <taxon>Fungi</taxon>
        <taxon>Dikarya</taxon>
        <taxon>Basidiomycota</taxon>
        <taxon>Pucciniomycotina</taxon>
        <taxon>Pucciniomycetes</taxon>
        <taxon>Pucciniales</taxon>
        <taxon>Pucciniaceae</taxon>
        <taxon>Puccinia</taxon>
    </lineage>
</organism>
<dbReference type="Proteomes" id="UP000235392">
    <property type="component" value="Unassembled WGS sequence"/>
</dbReference>
<gene>
    <name evidence="8" type="ORF">PCASD_19004</name>
</gene>
<evidence type="ECO:0000259" key="6">
    <source>
        <dbReference type="Pfam" id="PF09734"/>
    </source>
</evidence>
<accession>A0A2N5SIY6</accession>
<feature type="domain" description="Transcription factor IIIC subunit 5 HTH" evidence="6">
    <location>
        <begin position="211"/>
        <end position="362"/>
    </location>
</feature>